<proteinExistence type="predicted"/>
<sequence length="146" mass="16895">MNLWQSASISVEMGCLKVVLFVTLLFVSVSNAAATLVIYTVYFHTNEDKIGEESQYGYIPGEQKARVRQQMRRWSNWKYQAMWDLQHQRLRIFNTVAVRDVNAGTGMIQEMRNIVGRNVFDHQNLPAKHSLSRYLSILLHPVPAVR</sequence>
<comment type="caution">
    <text evidence="2">The sequence shown here is derived from an EMBL/GenBank/DDBJ whole genome shotgun (WGS) entry which is preliminary data.</text>
</comment>
<protein>
    <submittedName>
        <fullName evidence="2">Uncharacterized protein</fullName>
    </submittedName>
</protein>
<evidence type="ECO:0000313" key="2">
    <source>
        <dbReference type="EMBL" id="KAF2157709.1"/>
    </source>
</evidence>
<gene>
    <name evidence="2" type="ORF">K461DRAFT_273931</name>
</gene>
<dbReference type="AlphaFoldDB" id="A0A9P4MPY0"/>
<accession>A0A9P4MPY0</accession>
<keyword evidence="1" id="KW-0812">Transmembrane</keyword>
<keyword evidence="1" id="KW-1133">Transmembrane helix</keyword>
<organism evidence="2 3">
    <name type="scientific">Myriangium duriaei CBS 260.36</name>
    <dbReference type="NCBI Taxonomy" id="1168546"/>
    <lineage>
        <taxon>Eukaryota</taxon>
        <taxon>Fungi</taxon>
        <taxon>Dikarya</taxon>
        <taxon>Ascomycota</taxon>
        <taxon>Pezizomycotina</taxon>
        <taxon>Dothideomycetes</taxon>
        <taxon>Dothideomycetidae</taxon>
        <taxon>Myriangiales</taxon>
        <taxon>Myriangiaceae</taxon>
        <taxon>Myriangium</taxon>
    </lineage>
</organism>
<dbReference type="Proteomes" id="UP000799439">
    <property type="component" value="Unassembled WGS sequence"/>
</dbReference>
<name>A0A9P4MPY0_9PEZI</name>
<keyword evidence="1" id="KW-0472">Membrane</keyword>
<evidence type="ECO:0000313" key="3">
    <source>
        <dbReference type="Proteomes" id="UP000799439"/>
    </source>
</evidence>
<feature type="transmembrane region" description="Helical" evidence="1">
    <location>
        <begin position="20"/>
        <end position="42"/>
    </location>
</feature>
<keyword evidence="3" id="KW-1185">Reference proteome</keyword>
<reference evidence="2" key="1">
    <citation type="journal article" date="2020" name="Stud. Mycol.">
        <title>101 Dothideomycetes genomes: a test case for predicting lifestyles and emergence of pathogens.</title>
        <authorList>
            <person name="Haridas S."/>
            <person name="Albert R."/>
            <person name="Binder M."/>
            <person name="Bloem J."/>
            <person name="Labutti K."/>
            <person name="Salamov A."/>
            <person name="Andreopoulos B."/>
            <person name="Baker S."/>
            <person name="Barry K."/>
            <person name="Bills G."/>
            <person name="Bluhm B."/>
            <person name="Cannon C."/>
            <person name="Castanera R."/>
            <person name="Culley D."/>
            <person name="Daum C."/>
            <person name="Ezra D."/>
            <person name="Gonzalez J."/>
            <person name="Henrissat B."/>
            <person name="Kuo A."/>
            <person name="Liang C."/>
            <person name="Lipzen A."/>
            <person name="Lutzoni F."/>
            <person name="Magnuson J."/>
            <person name="Mondo S."/>
            <person name="Nolan M."/>
            <person name="Ohm R."/>
            <person name="Pangilinan J."/>
            <person name="Park H.-J."/>
            <person name="Ramirez L."/>
            <person name="Alfaro M."/>
            <person name="Sun H."/>
            <person name="Tritt A."/>
            <person name="Yoshinaga Y."/>
            <person name="Zwiers L.-H."/>
            <person name="Turgeon B."/>
            <person name="Goodwin S."/>
            <person name="Spatafora J."/>
            <person name="Crous P."/>
            <person name="Grigoriev I."/>
        </authorList>
    </citation>
    <scope>NUCLEOTIDE SEQUENCE</scope>
    <source>
        <strain evidence="2">CBS 260.36</strain>
    </source>
</reference>
<dbReference type="EMBL" id="ML996081">
    <property type="protein sequence ID" value="KAF2157709.1"/>
    <property type="molecule type" value="Genomic_DNA"/>
</dbReference>
<evidence type="ECO:0000256" key="1">
    <source>
        <dbReference type="SAM" id="Phobius"/>
    </source>
</evidence>